<reference evidence="2 3" key="2">
    <citation type="submission" date="2024-05" db="EMBL/GenBank/DDBJ databases">
        <authorList>
            <person name="Chen Y."/>
            <person name="Shah S."/>
            <person name="Dougan E. K."/>
            <person name="Thang M."/>
            <person name="Chan C."/>
        </authorList>
    </citation>
    <scope>NUCLEOTIDE SEQUENCE [LARGE SCALE GENOMIC DNA]</scope>
</reference>
<proteinExistence type="predicted"/>
<dbReference type="AlphaFoldDB" id="A0A9P1CL53"/>
<comment type="caution">
    <text evidence="1">The sequence shown here is derived from an EMBL/GenBank/DDBJ whole genome shotgun (WGS) entry which is preliminary data.</text>
</comment>
<evidence type="ECO:0000313" key="2">
    <source>
        <dbReference type="EMBL" id="CAL4780220.1"/>
    </source>
</evidence>
<dbReference type="EMBL" id="CAMXCT030001774">
    <property type="protein sequence ID" value="CAL4780220.1"/>
    <property type="molecule type" value="Genomic_DNA"/>
</dbReference>
<dbReference type="EMBL" id="CAMXCT010001774">
    <property type="protein sequence ID" value="CAI3992908.1"/>
    <property type="molecule type" value="Genomic_DNA"/>
</dbReference>
<accession>A0A9P1CL53</accession>
<reference evidence="1" key="1">
    <citation type="submission" date="2022-10" db="EMBL/GenBank/DDBJ databases">
        <authorList>
            <person name="Chen Y."/>
            <person name="Dougan E. K."/>
            <person name="Chan C."/>
            <person name="Rhodes N."/>
            <person name="Thang M."/>
        </authorList>
    </citation>
    <scope>NUCLEOTIDE SEQUENCE</scope>
</reference>
<dbReference type="EMBL" id="CAMXCT020001774">
    <property type="protein sequence ID" value="CAL1146283.1"/>
    <property type="molecule type" value="Genomic_DNA"/>
</dbReference>
<evidence type="ECO:0000313" key="1">
    <source>
        <dbReference type="EMBL" id="CAI3992908.1"/>
    </source>
</evidence>
<name>A0A9P1CL53_9DINO</name>
<sequence>MVAPEPEDMHLEDAIQATQSLFLRELPSHVCVGPMPRGAIGPLDLPLKDLDESSPAIKHYVDLILDIPKDSVDVVSLKAIFRDQAWDELPAFMKPKVRPSFETITQYILLPQSDGQLCLLKHVYITNEKVSGSYVATLLHGTGREIAWGNGNKKVVRKAFQWMLEQLGGTQFRKFILTPEKKKQALASQAPEEEGWTFLREHGELDKSDLKQLRWIHFHINRDDSPIKGWPERLVQKALDSLANDSTIAKLCERYDLTISDVDPEVRSLLEIIVPHLRDHALWLLGEPGKGKTPLGRILAMMFSRFHGGSGTFRTSNDLDFFKGIPFTKWVPALYDDGSIGDEETKKKKAFSDVGDDESMTRARWTSAKFVRNQLRIVLDNTYNPEQEPEDSMTEADLVVSHEDFLRIIRPALGTMSPTDAMAILKRSAFMIFGKKHITYRLPSETPIQAHRIRYTKASIILNSSRPILRNYKEGGPIPLDYEDHTAWETAWLQEAIRKNAEEHRRHLEVKAQEEQVLAMNTGPVVKMEAEEYHDGNASLARETARDPIDCDIDRASAGWTNWDAPLSVPVKQEPRVFHRLRTPPRGIISLDSPSPAKRVCVRPPVNPGNLPGLPRVSEDDDGMPAVGHLLDFDFPDASGGAGYRDVCLIVSLQNLGLPVTCESDGPFSISFGNTLLKPFGVQLCHHDRPFLQDGKYIVHDAEKMHFFSLVMHEGFVQVIDNASVVQVTLTFLKSLLEDANFTFYKCQVVRCPIRTQKDVLGGAGVLSKNVYTTHMKTCFCGHRSMCVGHEIRAVVYTLGGECSTTVRTMRCNSRACRTTFGPNFFVENGNKVNTAAPEDVSDVLFVNMKVGFAVNYLKYHVGLEFRASVPARAAQDVYDNVFGHSCKEQQFRKLHGDALMYWLTLNELTPLKLHKNIVIGQELSPESLKAYDSYLHEKIFPPSTVQRAKVFEVVGDGHTKVHVKCGETTTHQGRPRKNGKSKPYGHGWFMMVNPRDQRILAVSCMSQPENNPIVHSSLLTILPKYKNLDGFVMDRVCGFAPKAKEDSDLKQIKYWAIDHFHALRHKQTCAYNPLYVKRLGKRFKGINLSAAEQVFSWFRNYARILNEARPLRHSFKVLYFVKQHNMAIRFKKATYLNKHQRLPKKTSKSYACSKKVSKVMKK</sequence>
<evidence type="ECO:0000313" key="3">
    <source>
        <dbReference type="Proteomes" id="UP001152797"/>
    </source>
</evidence>
<dbReference type="OrthoDB" id="409498at2759"/>
<keyword evidence="3" id="KW-1185">Reference proteome</keyword>
<protein>
    <submittedName>
        <fullName evidence="1">Uncharacterized protein</fullName>
    </submittedName>
</protein>
<gene>
    <name evidence="1" type="ORF">C1SCF055_LOCUS19701</name>
</gene>
<dbReference type="Proteomes" id="UP001152797">
    <property type="component" value="Unassembled WGS sequence"/>
</dbReference>
<organism evidence="1">
    <name type="scientific">Cladocopium goreaui</name>
    <dbReference type="NCBI Taxonomy" id="2562237"/>
    <lineage>
        <taxon>Eukaryota</taxon>
        <taxon>Sar</taxon>
        <taxon>Alveolata</taxon>
        <taxon>Dinophyceae</taxon>
        <taxon>Suessiales</taxon>
        <taxon>Symbiodiniaceae</taxon>
        <taxon>Cladocopium</taxon>
    </lineage>
</organism>